<keyword evidence="2 9" id="KW-0808">Transferase</keyword>
<feature type="binding site" evidence="7">
    <location>
        <position position="67"/>
    </location>
    <ligand>
        <name>ATP</name>
        <dbReference type="ChEBI" id="CHEBI:30616"/>
    </ligand>
</feature>
<comment type="similarity">
    <text evidence="6">Belongs to the protein kinase superfamily. STE Ser/Thr protein kinase family. MAP kinase kinase subfamily.</text>
</comment>
<evidence type="ECO:0000313" key="10">
    <source>
        <dbReference type="Proteomes" id="UP001214415"/>
    </source>
</evidence>
<dbReference type="GO" id="GO:0005524">
    <property type="term" value="F:ATP binding"/>
    <property type="evidence" value="ECO:0007669"/>
    <property type="project" value="UniProtKB-UniRule"/>
</dbReference>
<dbReference type="InterPro" id="IPR017441">
    <property type="entry name" value="Protein_kinase_ATP_BS"/>
</dbReference>
<keyword evidence="1" id="KW-0723">Serine/threonine-protein kinase</keyword>
<dbReference type="Proteomes" id="UP001214415">
    <property type="component" value="Chromosome 8"/>
</dbReference>
<dbReference type="PANTHER" id="PTHR47448:SF1">
    <property type="entry name" value="SERINE_THREONINE-PROTEIN KINASE STE7 HOMOLOG"/>
    <property type="match status" value="1"/>
</dbReference>
<dbReference type="GO" id="GO:0004708">
    <property type="term" value="F:MAP kinase kinase activity"/>
    <property type="evidence" value="ECO:0007669"/>
    <property type="project" value="UniProtKB-EC"/>
</dbReference>
<sequence length="333" mass="37161">MLQSPAFSISSDVDSRMSMLDLNNATEPVPLDLNSGNLEFISDLGAGNGGTVTKVKHKPTGILMAKKVVFIDTKPETRKQILRELQILHECHSEYIVGFYGAYISDVNIYMCMEYMDVGSLDSIYSKHGPIDVAVCGKVVVTVIHGLSYLYESFKIIHRDVKPSNILVNRQGQIKLCDFGVSGELINSIADTFVGTSTYMSPQPERIQGAQYSIKCDVWSLGITVIELAHGCFPFALDYQDDPDATTRATPQVKEVRSLSILELLQHIVFEPPPQLNDDARFPPSMMDFVQQCLCKDPQRRPTPMELRQHAFVQQSIQNPVDLQAWVRGLGYA</sequence>
<dbReference type="FunFam" id="3.30.200.20:FF:000040">
    <property type="entry name" value="Dual specificity mitogen-activated protein kinase kinase"/>
    <property type="match status" value="1"/>
</dbReference>
<evidence type="ECO:0000256" key="6">
    <source>
        <dbReference type="ARBA" id="ARBA00038035"/>
    </source>
</evidence>
<keyword evidence="10" id="KW-1185">Reference proteome</keyword>
<evidence type="ECO:0000256" key="7">
    <source>
        <dbReference type="PROSITE-ProRule" id="PRU10141"/>
    </source>
</evidence>
<dbReference type="PROSITE" id="PS00107">
    <property type="entry name" value="PROTEIN_KINASE_ATP"/>
    <property type="match status" value="1"/>
</dbReference>
<dbReference type="GO" id="GO:0004674">
    <property type="term" value="F:protein serine/threonine kinase activity"/>
    <property type="evidence" value="ECO:0007669"/>
    <property type="project" value="UniProtKB-KW"/>
</dbReference>
<dbReference type="AlphaFoldDB" id="A0AAF0J0F5"/>
<keyword evidence="5 7" id="KW-0067">ATP-binding</keyword>
<dbReference type="Gene3D" id="1.10.510.10">
    <property type="entry name" value="Transferase(Phosphotransferase) domain 1"/>
    <property type="match status" value="1"/>
</dbReference>
<accession>A0AAF0J0F5</accession>
<dbReference type="SUPFAM" id="SSF56112">
    <property type="entry name" value="Protein kinase-like (PK-like)"/>
    <property type="match status" value="1"/>
</dbReference>
<evidence type="ECO:0000259" key="8">
    <source>
        <dbReference type="SMART" id="SM00220"/>
    </source>
</evidence>
<dbReference type="EMBL" id="CP119907">
    <property type="protein sequence ID" value="WFD24864.1"/>
    <property type="molecule type" value="Genomic_DNA"/>
</dbReference>
<dbReference type="InterPro" id="IPR000719">
    <property type="entry name" value="Prot_kinase_dom"/>
</dbReference>
<evidence type="ECO:0000313" key="9">
    <source>
        <dbReference type="EMBL" id="WFD24864.1"/>
    </source>
</evidence>
<organism evidence="9 10">
    <name type="scientific">Malassezia equina</name>
    <dbReference type="NCBI Taxonomy" id="1381935"/>
    <lineage>
        <taxon>Eukaryota</taxon>
        <taxon>Fungi</taxon>
        <taxon>Dikarya</taxon>
        <taxon>Basidiomycota</taxon>
        <taxon>Ustilaginomycotina</taxon>
        <taxon>Malasseziomycetes</taxon>
        <taxon>Malasseziales</taxon>
        <taxon>Malasseziaceae</taxon>
        <taxon>Malassezia</taxon>
    </lineage>
</organism>
<proteinExistence type="inferred from homology"/>
<name>A0AAF0J0F5_9BASI</name>
<dbReference type="InterPro" id="IPR008271">
    <property type="entry name" value="Ser/Thr_kinase_AS"/>
</dbReference>
<dbReference type="SMART" id="SM00220">
    <property type="entry name" value="S_TKc"/>
    <property type="match status" value="1"/>
</dbReference>
<evidence type="ECO:0000256" key="2">
    <source>
        <dbReference type="ARBA" id="ARBA00022679"/>
    </source>
</evidence>
<gene>
    <name evidence="9" type="primary">STE7</name>
    <name evidence="9" type="ORF">MEQU1_003570</name>
</gene>
<protein>
    <submittedName>
        <fullName evidence="9">Mitogen-activated protein kinase kinase</fullName>
        <ecNumber evidence="9">2.7.12.2</ecNumber>
    </submittedName>
</protein>
<dbReference type="Gene3D" id="3.30.200.20">
    <property type="entry name" value="Phosphorylase Kinase, domain 1"/>
    <property type="match status" value="1"/>
</dbReference>
<evidence type="ECO:0000256" key="4">
    <source>
        <dbReference type="ARBA" id="ARBA00022777"/>
    </source>
</evidence>
<reference evidence="9" key="1">
    <citation type="submission" date="2023-03" db="EMBL/GenBank/DDBJ databases">
        <title>Mating type loci evolution in Malassezia.</title>
        <authorList>
            <person name="Coelho M.A."/>
        </authorList>
    </citation>
    <scope>NUCLEOTIDE SEQUENCE</scope>
    <source>
        <strain evidence="9">CBS 12830</strain>
    </source>
</reference>
<feature type="domain" description="Protein kinase" evidence="8">
    <location>
        <begin position="38"/>
        <end position="313"/>
    </location>
</feature>
<dbReference type="InterPro" id="IPR050915">
    <property type="entry name" value="MAP_kinase_kinase"/>
</dbReference>
<dbReference type="Pfam" id="PF00069">
    <property type="entry name" value="Pkinase"/>
    <property type="match status" value="1"/>
</dbReference>
<dbReference type="PANTHER" id="PTHR47448">
    <property type="entry name" value="DUAL SPECIFICITY MITOGEN-ACTIVATED PROTEIN KINASE KINASE DSOR1-LIKE PROTEIN"/>
    <property type="match status" value="1"/>
</dbReference>
<dbReference type="EC" id="2.7.12.2" evidence="9"/>
<dbReference type="InterPro" id="IPR011009">
    <property type="entry name" value="Kinase-like_dom_sf"/>
</dbReference>
<evidence type="ECO:0000256" key="3">
    <source>
        <dbReference type="ARBA" id="ARBA00022741"/>
    </source>
</evidence>
<evidence type="ECO:0000256" key="5">
    <source>
        <dbReference type="ARBA" id="ARBA00022840"/>
    </source>
</evidence>
<dbReference type="PROSITE" id="PS00108">
    <property type="entry name" value="PROTEIN_KINASE_ST"/>
    <property type="match status" value="1"/>
</dbReference>
<evidence type="ECO:0000256" key="1">
    <source>
        <dbReference type="ARBA" id="ARBA00022527"/>
    </source>
</evidence>
<keyword evidence="4 9" id="KW-0418">Kinase</keyword>
<keyword evidence="3 7" id="KW-0547">Nucleotide-binding</keyword>